<feature type="signal peptide" evidence="1">
    <location>
        <begin position="1"/>
        <end position="21"/>
    </location>
</feature>
<organism evidence="2 3">
    <name type="scientific">Rhodocollybia butyracea</name>
    <dbReference type="NCBI Taxonomy" id="206335"/>
    <lineage>
        <taxon>Eukaryota</taxon>
        <taxon>Fungi</taxon>
        <taxon>Dikarya</taxon>
        <taxon>Basidiomycota</taxon>
        <taxon>Agaricomycotina</taxon>
        <taxon>Agaricomycetes</taxon>
        <taxon>Agaricomycetidae</taxon>
        <taxon>Agaricales</taxon>
        <taxon>Marasmiineae</taxon>
        <taxon>Omphalotaceae</taxon>
        <taxon>Rhodocollybia</taxon>
    </lineage>
</organism>
<evidence type="ECO:0000313" key="2">
    <source>
        <dbReference type="EMBL" id="KAF9060200.1"/>
    </source>
</evidence>
<feature type="chain" id="PRO_5040361542" evidence="1">
    <location>
        <begin position="22"/>
        <end position="163"/>
    </location>
</feature>
<dbReference type="Proteomes" id="UP000772434">
    <property type="component" value="Unassembled WGS sequence"/>
</dbReference>
<gene>
    <name evidence="2" type="ORF">BDP27DRAFT_1370746</name>
</gene>
<sequence length="163" mass="18632">MAVAIRTLNLLLTCTAPTVLDIEQYNLMRRTSKRCFGFLVPEDQLEALGIKIRGGALPKDTIGERIIAYSVYCALVGMDLTQACKQYWSLPRWECVRLKKEELNNVVSLYDNFSNHFGKLGTTSRPGPEQLDRETIKNLKQVLGWIRNLVGFFWTTKSNLNLF</sequence>
<evidence type="ECO:0000256" key="1">
    <source>
        <dbReference type="SAM" id="SignalP"/>
    </source>
</evidence>
<dbReference type="EMBL" id="JADNRY010000255">
    <property type="protein sequence ID" value="KAF9060200.1"/>
    <property type="molecule type" value="Genomic_DNA"/>
</dbReference>
<proteinExistence type="predicted"/>
<name>A0A9P5PDJ7_9AGAR</name>
<keyword evidence="1" id="KW-0732">Signal</keyword>
<accession>A0A9P5PDJ7</accession>
<keyword evidence="3" id="KW-1185">Reference proteome</keyword>
<protein>
    <submittedName>
        <fullName evidence="2">Uncharacterized protein</fullName>
    </submittedName>
</protein>
<reference evidence="2" key="1">
    <citation type="submission" date="2020-11" db="EMBL/GenBank/DDBJ databases">
        <authorList>
            <consortium name="DOE Joint Genome Institute"/>
            <person name="Ahrendt S."/>
            <person name="Riley R."/>
            <person name="Andreopoulos W."/>
            <person name="Labutti K."/>
            <person name="Pangilinan J."/>
            <person name="Ruiz-Duenas F.J."/>
            <person name="Barrasa J.M."/>
            <person name="Sanchez-Garcia M."/>
            <person name="Camarero S."/>
            <person name="Miyauchi S."/>
            <person name="Serrano A."/>
            <person name="Linde D."/>
            <person name="Babiker R."/>
            <person name="Drula E."/>
            <person name="Ayuso-Fernandez I."/>
            <person name="Pacheco R."/>
            <person name="Padilla G."/>
            <person name="Ferreira P."/>
            <person name="Barriuso J."/>
            <person name="Kellner H."/>
            <person name="Castanera R."/>
            <person name="Alfaro M."/>
            <person name="Ramirez L."/>
            <person name="Pisabarro A.G."/>
            <person name="Kuo A."/>
            <person name="Tritt A."/>
            <person name="Lipzen A."/>
            <person name="He G."/>
            <person name="Yan M."/>
            <person name="Ng V."/>
            <person name="Cullen D."/>
            <person name="Martin F."/>
            <person name="Rosso M.-N."/>
            <person name="Henrissat B."/>
            <person name="Hibbett D."/>
            <person name="Martinez A.T."/>
            <person name="Grigoriev I.V."/>
        </authorList>
    </citation>
    <scope>NUCLEOTIDE SEQUENCE</scope>
    <source>
        <strain evidence="2">AH 40177</strain>
    </source>
</reference>
<dbReference type="AlphaFoldDB" id="A0A9P5PDJ7"/>
<evidence type="ECO:0000313" key="3">
    <source>
        <dbReference type="Proteomes" id="UP000772434"/>
    </source>
</evidence>
<comment type="caution">
    <text evidence="2">The sequence shown here is derived from an EMBL/GenBank/DDBJ whole genome shotgun (WGS) entry which is preliminary data.</text>
</comment>